<feature type="compositionally biased region" description="Acidic residues" evidence="1">
    <location>
        <begin position="172"/>
        <end position="198"/>
    </location>
</feature>
<evidence type="ECO:0000256" key="1">
    <source>
        <dbReference type="SAM" id="MobiDB-lite"/>
    </source>
</evidence>
<dbReference type="EMBL" id="OZ019906">
    <property type="protein sequence ID" value="CAK9205028.1"/>
    <property type="molecule type" value="Genomic_DNA"/>
</dbReference>
<evidence type="ECO:0000313" key="2">
    <source>
        <dbReference type="EMBL" id="CAK9205028.1"/>
    </source>
</evidence>
<dbReference type="PANTHER" id="PTHR36899">
    <property type="entry name" value="OS04G0395700 PROTEIN"/>
    <property type="match status" value="1"/>
</dbReference>
<evidence type="ECO:0008006" key="4">
    <source>
        <dbReference type="Google" id="ProtNLM"/>
    </source>
</evidence>
<dbReference type="PANTHER" id="PTHR36899:SF3">
    <property type="entry name" value="F13K23.8 PROTEIN"/>
    <property type="match status" value="1"/>
</dbReference>
<dbReference type="Proteomes" id="UP001497512">
    <property type="component" value="Chromosome 14"/>
</dbReference>
<accession>A0ABP0TU29</accession>
<protein>
    <recommendedName>
        <fullName evidence="4">Histone chaperone domain-containing protein</fullName>
    </recommendedName>
</protein>
<sequence>MPDDKKKQLQKLQALVAKRKADSEGHGGQKKLKAAPAANVLPPKKLSLNNGDTKPPRPSAISKGKEKQQSTNLKAKSPVKRKPTEKWDSDSDTSEEDNEGDASAGSEDDLDSEEASEEEADHPHPAKKSGKIAAAKLPAKKFKPSDFKEKDKGKRVEIGKDNKGKGKRTVEESDDDGDNLDEEDDGGDLSEDPLDEVDPSNILPSRTRRRASQPVQYDFDHGSGDDSEDDSDA</sequence>
<feature type="region of interest" description="Disordered" evidence="1">
    <location>
        <begin position="1"/>
        <end position="233"/>
    </location>
</feature>
<feature type="compositionally biased region" description="Basic and acidic residues" evidence="1">
    <location>
        <begin position="143"/>
        <end position="171"/>
    </location>
</feature>
<evidence type="ECO:0000313" key="3">
    <source>
        <dbReference type="Proteomes" id="UP001497512"/>
    </source>
</evidence>
<feature type="compositionally biased region" description="Acidic residues" evidence="1">
    <location>
        <begin position="90"/>
        <end position="120"/>
    </location>
</feature>
<gene>
    <name evidence="2" type="ORF">CSSPTR1EN2_LOCUS7681</name>
</gene>
<name>A0ABP0TU29_9BRYO</name>
<proteinExistence type="predicted"/>
<reference evidence="2" key="1">
    <citation type="submission" date="2024-02" db="EMBL/GenBank/DDBJ databases">
        <authorList>
            <consortium name="ELIXIR-Norway"/>
            <consortium name="Elixir Norway"/>
        </authorList>
    </citation>
    <scope>NUCLEOTIDE SEQUENCE</scope>
</reference>
<keyword evidence="3" id="KW-1185">Reference proteome</keyword>
<organism evidence="2 3">
    <name type="scientific">Sphagnum troendelagicum</name>
    <dbReference type="NCBI Taxonomy" id="128251"/>
    <lineage>
        <taxon>Eukaryota</taxon>
        <taxon>Viridiplantae</taxon>
        <taxon>Streptophyta</taxon>
        <taxon>Embryophyta</taxon>
        <taxon>Bryophyta</taxon>
        <taxon>Sphagnophytina</taxon>
        <taxon>Sphagnopsida</taxon>
        <taxon>Sphagnales</taxon>
        <taxon>Sphagnaceae</taxon>
        <taxon>Sphagnum</taxon>
    </lineage>
</organism>